<sequence length="310" mass="32259">MAAGGTTVDGKPRESIPAAIVMSGAVSAGITVLTNPLDCLRVRWQVLPHARARETAGGLVGFAREIVAREGFAAGLWRPGLGANMLAVFNCTGIRIGIYPTVRDALLAATGSRGAAERDGATMAAAGLLSGALSFFVATPFFQAKTRLQAEAGAPRRAYRGMAHFFASCARNEGPAALLRGADALVLRGSLLSMGHLAGYDGAKTWAKRRGVLSEGPVLHASASLAGALLAATLASPGDRVMTEYQTAADRRVSYRSAVHCARALAQTEGALAFWRGWWPLFLRIGPTFAGFGVGYEALRALAGLDAFGS</sequence>
<keyword evidence="6" id="KW-1133">Transmembrane helix</keyword>
<dbReference type="InterPro" id="IPR050391">
    <property type="entry name" value="Mito_Metabolite_Transporter"/>
</dbReference>
<dbReference type="AlphaFoldDB" id="A0A8J5XCK8"/>
<proteinExistence type="inferred from homology"/>
<evidence type="ECO:0000256" key="8">
    <source>
        <dbReference type="PROSITE-ProRule" id="PRU00282"/>
    </source>
</evidence>
<evidence type="ECO:0000256" key="9">
    <source>
        <dbReference type="RuleBase" id="RU000488"/>
    </source>
</evidence>
<dbReference type="OrthoDB" id="756301at2759"/>
<evidence type="ECO:0000256" key="5">
    <source>
        <dbReference type="ARBA" id="ARBA00022737"/>
    </source>
</evidence>
<feature type="repeat" description="Solcar" evidence="8">
    <location>
        <begin position="215"/>
        <end position="302"/>
    </location>
</feature>
<keyword evidence="11" id="KW-1185">Reference proteome</keyword>
<organism evidence="10 11">
    <name type="scientific">Diacronema lutheri</name>
    <name type="common">Unicellular marine alga</name>
    <name type="synonym">Monochrysis lutheri</name>
    <dbReference type="NCBI Taxonomy" id="2081491"/>
    <lineage>
        <taxon>Eukaryota</taxon>
        <taxon>Haptista</taxon>
        <taxon>Haptophyta</taxon>
        <taxon>Pavlovophyceae</taxon>
        <taxon>Pavlovales</taxon>
        <taxon>Pavlovaceae</taxon>
        <taxon>Diacronema</taxon>
    </lineage>
</organism>
<evidence type="ECO:0000256" key="4">
    <source>
        <dbReference type="ARBA" id="ARBA00022692"/>
    </source>
</evidence>
<dbReference type="InterPro" id="IPR018108">
    <property type="entry name" value="MCP_transmembrane"/>
</dbReference>
<gene>
    <name evidence="10" type="ORF">KFE25_002362</name>
</gene>
<dbReference type="PANTHER" id="PTHR45618">
    <property type="entry name" value="MITOCHONDRIAL DICARBOXYLATE CARRIER-RELATED"/>
    <property type="match status" value="1"/>
</dbReference>
<dbReference type="InterPro" id="IPR023395">
    <property type="entry name" value="MCP_dom_sf"/>
</dbReference>
<evidence type="ECO:0000256" key="3">
    <source>
        <dbReference type="ARBA" id="ARBA00022448"/>
    </source>
</evidence>
<name>A0A8J5XCK8_DIALT</name>
<comment type="subcellular location">
    <subcellularLocation>
        <location evidence="1">Membrane</location>
        <topology evidence="1">Multi-pass membrane protein</topology>
    </subcellularLocation>
</comment>
<reference evidence="10" key="1">
    <citation type="submission" date="2021-05" db="EMBL/GenBank/DDBJ databases">
        <title>The genome of the haptophyte Pavlova lutheri (Diacronema luteri, Pavlovales) - a model for lipid biosynthesis in eukaryotic algae.</title>
        <authorList>
            <person name="Hulatt C.J."/>
            <person name="Posewitz M.C."/>
        </authorList>
    </citation>
    <scope>NUCLEOTIDE SEQUENCE</scope>
    <source>
        <strain evidence="10">NIVA-4/92</strain>
    </source>
</reference>
<dbReference type="GO" id="GO:0016020">
    <property type="term" value="C:membrane"/>
    <property type="evidence" value="ECO:0007669"/>
    <property type="project" value="UniProtKB-SubCell"/>
</dbReference>
<feature type="repeat" description="Solcar" evidence="8">
    <location>
        <begin position="118"/>
        <end position="206"/>
    </location>
</feature>
<dbReference type="PROSITE" id="PS50920">
    <property type="entry name" value="SOLCAR"/>
    <property type="match status" value="2"/>
</dbReference>
<dbReference type="Pfam" id="PF00153">
    <property type="entry name" value="Mito_carr"/>
    <property type="match status" value="3"/>
</dbReference>
<dbReference type="SUPFAM" id="SSF103506">
    <property type="entry name" value="Mitochondrial carrier"/>
    <property type="match status" value="1"/>
</dbReference>
<keyword evidence="5" id="KW-0677">Repeat</keyword>
<dbReference type="Proteomes" id="UP000751190">
    <property type="component" value="Unassembled WGS sequence"/>
</dbReference>
<evidence type="ECO:0000313" key="10">
    <source>
        <dbReference type="EMBL" id="KAG8461173.1"/>
    </source>
</evidence>
<comment type="similarity">
    <text evidence="2 9">Belongs to the mitochondrial carrier (TC 2.A.29) family.</text>
</comment>
<evidence type="ECO:0008006" key="12">
    <source>
        <dbReference type="Google" id="ProtNLM"/>
    </source>
</evidence>
<dbReference type="EMBL" id="JAGTXO010000027">
    <property type="protein sequence ID" value="KAG8461173.1"/>
    <property type="molecule type" value="Genomic_DNA"/>
</dbReference>
<dbReference type="OMA" id="VFYRGWT"/>
<accession>A0A8J5XCK8</accession>
<evidence type="ECO:0000256" key="2">
    <source>
        <dbReference type="ARBA" id="ARBA00006375"/>
    </source>
</evidence>
<evidence type="ECO:0000256" key="1">
    <source>
        <dbReference type="ARBA" id="ARBA00004141"/>
    </source>
</evidence>
<keyword evidence="3 9" id="KW-0813">Transport</keyword>
<evidence type="ECO:0000256" key="6">
    <source>
        <dbReference type="ARBA" id="ARBA00022989"/>
    </source>
</evidence>
<keyword evidence="4 8" id="KW-0812">Transmembrane</keyword>
<comment type="caution">
    <text evidence="10">The sequence shown here is derived from an EMBL/GenBank/DDBJ whole genome shotgun (WGS) entry which is preliminary data.</text>
</comment>
<evidence type="ECO:0000313" key="11">
    <source>
        <dbReference type="Proteomes" id="UP000751190"/>
    </source>
</evidence>
<evidence type="ECO:0000256" key="7">
    <source>
        <dbReference type="ARBA" id="ARBA00023136"/>
    </source>
</evidence>
<protein>
    <recommendedName>
        <fullName evidence="12">Mitochondrial carrier protein</fullName>
    </recommendedName>
</protein>
<keyword evidence="7 8" id="KW-0472">Membrane</keyword>
<dbReference type="Gene3D" id="1.50.40.10">
    <property type="entry name" value="Mitochondrial carrier domain"/>
    <property type="match status" value="1"/>
</dbReference>